<evidence type="ECO:0000313" key="6">
    <source>
        <dbReference type="EMBL" id="GIX91431.1"/>
    </source>
</evidence>
<proteinExistence type="predicted"/>
<dbReference type="InterPro" id="IPR029020">
    <property type="entry name" value="Ammonium/urea_transptr"/>
</dbReference>
<reference evidence="6 7" key="1">
    <citation type="submission" date="2021-06" db="EMBL/GenBank/DDBJ databases">
        <title>Caerostris extrusa draft genome.</title>
        <authorList>
            <person name="Kono N."/>
            <person name="Arakawa K."/>
        </authorList>
    </citation>
    <scope>NUCLEOTIDE SEQUENCE [LARGE SCALE GENOMIC DNA]</scope>
</reference>
<dbReference type="AlphaFoldDB" id="A0AAV4P5H7"/>
<keyword evidence="2" id="KW-0812">Transmembrane</keyword>
<evidence type="ECO:0000256" key="3">
    <source>
        <dbReference type="ARBA" id="ARBA00022989"/>
    </source>
</evidence>
<comment type="caution">
    <text evidence="6">The sequence shown here is derived from an EMBL/GenBank/DDBJ whole genome shotgun (WGS) entry which is preliminary data.</text>
</comment>
<dbReference type="EMBL" id="BPLR01021582">
    <property type="protein sequence ID" value="GIX91431.1"/>
    <property type="molecule type" value="Genomic_DNA"/>
</dbReference>
<comment type="subcellular location">
    <subcellularLocation>
        <location evidence="1">Membrane</location>
        <topology evidence="1">Multi-pass membrane protein</topology>
    </subcellularLocation>
</comment>
<protein>
    <submittedName>
        <fullName evidence="6">Uncharacterized protein</fullName>
    </submittedName>
</protein>
<name>A0AAV4P5H7_CAEEX</name>
<gene>
    <name evidence="6" type="ORF">CEXT_814441</name>
</gene>
<keyword evidence="3" id="KW-1133">Transmembrane helix</keyword>
<organism evidence="6 7">
    <name type="scientific">Caerostris extrusa</name>
    <name type="common">Bark spider</name>
    <name type="synonym">Caerostris bankana</name>
    <dbReference type="NCBI Taxonomy" id="172846"/>
    <lineage>
        <taxon>Eukaryota</taxon>
        <taxon>Metazoa</taxon>
        <taxon>Ecdysozoa</taxon>
        <taxon>Arthropoda</taxon>
        <taxon>Chelicerata</taxon>
        <taxon>Arachnida</taxon>
        <taxon>Araneae</taxon>
        <taxon>Araneomorphae</taxon>
        <taxon>Entelegynae</taxon>
        <taxon>Araneoidea</taxon>
        <taxon>Araneidae</taxon>
        <taxon>Caerostris</taxon>
    </lineage>
</organism>
<evidence type="ECO:0000256" key="5">
    <source>
        <dbReference type="SAM" id="SignalP"/>
    </source>
</evidence>
<feature type="chain" id="PRO_5043315819" evidence="5">
    <location>
        <begin position="34"/>
        <end position="212"/>
    </location>
</feature>
<keyword evidence="7" id="KW-1185">Reference proteome</keyword>
<keyword evidence="4" id="KW-0472">Membrane</keyword>
<dbReference type="GO" id="GO:0016020">
    <property type="term" value="C:membrane"/>
    <property type="evidence" value="ECO:0007669"/>
    <property type="project" value="UniProtKB-SubCell"/>
</dbReference>
<accession>A0AAV4P5H7</accession>
<evidence type="ECO:0000256" key="1">
    <source>
        <dbReference type="ARBA" id="ARBA00004141"/>
    </source>
</evidence>
<sequence length="212" mass="24109">MRTIFHANRFVTKLNYFLLFVFCARFLSCVSRGQEQLVACDTTWGSLVSPAEWSCQRQAIKPNFYGVSTGFSAVNVWGSKEDQGGANGSRDTRLSVLPVDHKVPWVLCYANCTVPILDKLHVDDPVGAISPFMAQGPIWGMLAVGLFVERTPHGAESWLTGLFFRRDGWALLESSFWQCLVVTRRGHDHYFFFHAFLVKYDFVDSYRIQCCM</sequence>
<keyword evidence="5" id="KW-0732">Signal</keyword>
<evidence type="ECO:0000313" key="7">
    <source>
        <dbReference type="Proteomes" id="UP001054945"/>
    </source>
</evidence>
<dbReference type="Gene3D" id="1.10.3430.10">
    <property type="entry name" value="Ammonium transporter AmtB like domains"/>
    <property type="match status" value="1"/>
</dbReference>
<dbReference type="Proteomes" id="UP001054945">
    <property type="component" value="Unassembled WGS sequence"/>
</dbReference>
<evidence type="ECO:0000256" key="4">
    <source>
        <dbReference type="ARBA" id="ARBA00023136"/>
    </source>
</evidence>
<evidence type="ECO:0000256" key="2">
    <source>
        <dbReference type="ARBA" id="ARBA00022692"/>
    </source>
</evidence>
<feature type="signal peptide" evidence="5">
    <location>
        <begin position="1"/>
        <end position="33"/>
    </location>
</feature>